<dbReference type="InterPro" id="IPR004107">
    <property type="entry name" value="Integrase_SAM-like_N"/>
</dbReference>
<name>A0A1G6VVA4_PEPNI</name>
<proteinExistence type="inferred from homology"/>
<keyword evidence="3" id="KW-0229">DNA integration</keyword>
<accession>A0A1G6VVA4</accession>
<organism evidence="7 8">
    <name type="scientific">Peptococcus niger</name>
    <dbReference type="NCBI Taxonomy" id="2741"/>
    <lineage>
        <taxon>Bacteria</taxon>
        <taxon>Bacillati</taxon>
        <taxon>Bacillota</taxon>
        <taxon>Clostridia</taxon>
        <taxon>Eubacteriales</taxon>
        <taxon>Peptococcaceae</taxon>
        <taxon>Peptococcus</taxon>
    </lineage>
</organism>
<dbReference type="GO" id="GO:0003677">
    <property type="term" value="F:DNA binding"/>
    <property type="evidence" value="ECO:0007669"/>
    <property type="project" value="UniProtKB-KW"/>
</dbReference>
<dbReference type="RefSeq" id="WP_091791611.1">
    <property type="nucleotide sequence ID" value="NZ_FNAF01000004.1"/>
</dbReference>
<dbReference type="InterPro" id="IPR050808">
    <property type="entry name" value="Phage_Integrase"/>
</dbReference>
<dbReference type="GO" id="GO:0015074">
    <property type="term" value="P:DNA integration"/>
    <property type="evidence" value="ECO:0007669"/>
    <property type="project" value="UniProtKB-KW"/>
</dbReference>
<comment type="similarity">
    <text evidence="2">Belongs to the 'phage' integrase family.</text>
</comment>
<dbReference type="PROSITE" id="PS51898">
    <property type="entry name" value="TYR_RECOMBINASE"/>
    <property type="match status" value="1"/>
</dbReference>
<evidence type="ECO:0000313" key="7">
    <source>
        <dbReference type="EMBL" id="SDD57562.1"/>
    </source>
</evidence>
<dbReference type="Gene3D" id="1.10.150.130">
    <property type="match status" value="1"/>
</dbReference>
<dbReference type="Pfam" id="PF14657">
    <property type="entry name" value="Arm-DNA-bind_4"/>
    <property type="match status" value="1"/>
</dbReference>
<dbReference type="AlphaFoldDB" id="A0A1G6VVA4"/>
<evidence type="ECO:0000313" key="8">
    <source>
        <dbReference type="Proteomes" id="UP000198995"/>
    </source>
</evidence>
<dbReference type="GO" id="GO:0006310">
    <property type="term" value="P:DNA recombination"/>
    <property type="evidence" value="ECO:0007669"/>
    <property type="project" value="UniProtKB-KW"/>
</dbReference>
<dbReference type="SUPFAM" id="SSF56349">
    <property type="entry name" value="DNA breaking-rejoining enzymes"/>
    <property type="match status" value="1"/>
</dbReference>
<keyword evidence="5" id="KW-0233">DNA recombination</keyword>
<dbReference type="STRING" id="2741.SAMN04489866_104152"/>
<evidence type="ECO:0000256" key="5">
    <source>
        <dbReference type="ARBA" id="ARBA00023172"/>
    </source>
</evidence>
<keyword evidence="4 7" id="KW-0238">DNA-binding</keyword>
<evidence type="ECO:0000259" key="6">
    <source>
        <dbReference type="PROSITE" id="PS51898"/>
    </source>
</evidence>
<sequence>MATPIAYTTKSGEKRYKINVYAGLDDKGKQVTIKKQGFKTAREARLWAAREIAEIEENGLLDSNPDKRTIQQVFDMWFKQYQTTVEPVSWHRVDRLFQNHILPFLGSKITGELKKEDVQELIFYLRDKQPVTYKKNYHYFNKMLKESGYPVREDYFFPAPKKYTNKKLMYPKEEINKILECLKKNPDKRVYAFIRLIVYTGLRKAEAAALEKSKVNAKESYIVINQSFTRDEHNNKIMGNGKSESAHRTIPIDKETLDTILALDYPGPYVFGEFDFNNSPRRWMLKACDELGIKPSTIHGLRHTHCSLLFEASATPKEVQSRLGHANPDITLSVYTHVTEKGAKSASDKFTRYMSEE</sequence>
<dbReference type="InterPro" id="IPR010998">
    <property type="entry name" value="Integrase_recombinase_N"/>
</dbReference>
<dbReference type="Pfam" id="PF14659">
    <property type="entry name" value="Phage_int_SAM_3"/>
    <property type="match status" value="1"/>
</dbReference>
<dbReference type="InterPro" id="IPR028259">
    <property type="entry name" value="AP2-like_int_N"/>
</dbReference>
<dbReference type="Gene3D" id="1.10.443.10">
    <property type="entry name" value="Intergrase catalytic core"/>
    <property type="match status" value="1"/>
</dbReference>
<dbReference type="Pfam" id="PF00589">
    <property type="entry name" value="Phage_integrase"/>
    <property type="match status" value="1"/>
</dbReference>
<dbReference type="InterPro" id="IPR002104">
    <property type="entry name" value="Integrase_catalytic"/>
</dbReference>
<dbReference type="PANTHER" id="PTHR30629:SF2">
    <property type="entry name" value="PROPHAGE INTEGRASE INTS-RELATED"/>
    <property type="match status" value="1"/>
</dbReference>
<dbReference type="InterPro" id="IPR013762">
    <property type="entry name" value="Integrase-like_cat_sf"/>
</dbReference>
<dbReference type="InterPro" id="IPR011010">
    <property type="entry name" value="DNA_brk_join_enz"/>
</dbReference>
<evidence type="ECO:0000256" key="1">
    <source>
        <dbReference type="ARBA" id="ARBA00003283"/>
    </source>
</evidence>
<feature type="domain" description="Tyr recombinase" evidence="6">
    <location>
        <begin position="164"/>
        <end position="348"/>
    </location>
</feature>
<dbReference type="Proteomes" id="UP000198995">
    <property type="component" value="Unassembled WGS sequence"/>
</dbReference>
<gene>
    <name evidence="7" type="ORF">SAMN04489866_104152</name>
</gene>
<evidence type="ECO:0000256" key="4">
    <source>
        <dbReference type="ARBA" id="ARBA00023125"/>
    </source>
</evidence>
<dbReference type="PANTHER" id="PTHR30629">
    <property type="entry name" value="PROPHAGE INTEGRASE"/>
    <property type="match status" value="1"/>
</dbReference>
<protein>
    <submittedName>
        <fullName evidence="7">AP2-like DNA-binding integrase domain-containing protein</fullName>
    </submittedName>
</protein>
<evidence type="ECO:0000256" key="2">
    <source>
        <dbReference type="ARBA" id="ARBA00008857"/>
    </source>
</evidence>
<dbReference type="OrthoDB" id="9785687at2"/>
<dbReference type="EMBL" id="FNAF01000004">
    <property type="protein sequence ID" value="SDD57562.1"/>
    <property type="molecule type" value="Genomic_DNA"/>
</dbReference>
<keyword evidence="8" id="KW-1185">Reference proteome</keyword>
<evidence type="ECO:0000256" key="3">
    <source>
        <dbReference type="ARBA" id="ARBA00022908"/>
    </source>
</evidence>
<reference evidence="7 8" key="1">
    <citation type="submission" date="2016-10" db="EMBL/GenBank/DDBJ databases">
        <authorList>
            <person name="de Groot N.N."/>
        </authorList>
    </citation>
    <scope>NUCLEOTIDE SEQUENCE [LARGE SCALE GENOMIC DNA]</scope>
    <source>
        <strain evidence="7 8">DSM 20475</strain>
    </source>
</reference>
<dbReference type="CDD" id="cd01189">
    <property type="entry name" value="INT_ICEBs1_C_like"/>
    <property type="match status" value="1"/>
</dbReference>
<comment type="function">
    <text evidence="1">Site-specific tyrosine recombinase, which acts by catalyzing the cutting and rejoining of the recombining DNA molecules.</text>
</comment>